<dbReference type="Proteomes" id="UP001165074">
    <property type="component" value="Unassembled WGS sequence"/>
</dbReference>
<comment type="caution">
    <text evidence="2">The sequence shown here is derived from an EMBL/GenBank/DDBJ whole genome shotgun (WGS) entry which is preliminary data.</text>
</comment>
<feature type="region of interest" description="Disordered" evidence="1">
    <location>
        <begin position="53"/>
        <end position="144"/>
    </location>
</feature>
<accession>A0A9W6SER5</accession>
<evidence type="ECO:0000313" key="3">
    <source>
        <dbReference type="Proteomes" id="UP001165074"/>
    </source>
</evidence>
<keyword evidence="3" id="KW-1185">Reference proteome</keyword>
<proteinExistence type="predicted"/>
<dbReference type="InterPro" id="IPR037205">
    <property type="entry name" value="ChaB_sf"/>
</dbReference>
<gene>
    <name evidence="2" type="ORF">Airi02_101640</name>
</gene>
<dbReference type="InterPro" id="IPR009317">
    <property type="entry name" value="ChaB"/>
</dbReference>
<dbReference type="SUPFAM" id="SSF140376">
    <property type="entry name" value="ChaB-like"/>
    <property type="match status" value="1"/>
</dbReference>
<sequence>MPRTTRKGTVGRSEPPGTKAQRTFAKAPGSAAAPYGEGRRAHRVAYEAVKHIHEKVGDLREPKPPRRCDRRPVHTVGSDGRARSTYRPTSPPRRTGVKGPSDEQSAGGRPTSPPSTGGVDASAQHLYGPCPVDGRPRPLTNEQG</sequence>
<dbReference type="AlphaFoldDB" id="A0A9W6SER5"/>
<dbReference type="EMBL" id="BSTK01000026">
    <property type="protein sequence ID" value="GLY92236.1"/>
    <property type="molecule type" value="Genomic_DNA"/>
</dbReference>
<feature type="compositionally biased region" description="Low complexity" evidence="1">
    <location>
        <begin position="83"/>
        <end position="94"/>
    </location>
</feature>
<protein>
    <submittedName>
        <fullName evidence="2">Uncharacterized protein</fullName>
    </submittedName>
</protein>
<feature type="region of interest" description="Disordered" evidence="1">
    <location>
        <begin position="1"/>
        <end position="39"/>
    </location>
</feature>
<organism evidence="2 3">
    <name type="scientific">Actinoallomurus iriomotensis</name>
    <dbReference type="NCBI Taxonomy" id="478107"/>
    <lineage>
        <taxon>Bacteria</taxon>
        <taxon>Bacillati</taxon>
        <taxon>Actinomycetota</taxon>
        <taxon>Actinomycetes</taxon>
        <taxon>Streptosporangiales</taxon>
        <taxon>Thermomonosporaceae</taxon>
        <taxon>Actinoallomurus</taxon>
    </lineage>
</organism>
<evidence type="ECO:0000313" key="2">
    <source>
        <dbReference type="EMBL" id="GLY92236.1"/>
    </source>
</evidence>
<feature type="compositionally biased region" description="Low complexity" evidence="1">
    <location>
        <begin position="107"/>
        <end position="118"/>
    </location>
</feature>
<name>A0A9W6SER5_9ACTN</name>
<feature type="compositionally biased region" description="Basic and acidic residues" evidence="1">
    <location>
        <begin position="53"/>
        <end position="72"/>
    </location>
</feature>
<evidence type="ECO:0000256" key="1">
    <source>
        <dbReference type="SAM" id="MobiDB-lite"/>
    </source>
</evidence>
<reference evidence="2" key="1">
    <citation type="submission" date="2023-03" db="EMBL/GenBank/DDBJ databases">
        <title>Actinoallomurus iriomotensis NBRC 103684.</title>
        <authorList>
            <person name="Ichikawa N."/>
            <person name="Sato H."/>
            <person name="Tonouchi N."/>
        </authorList>
    </citation>
    <scope>NUCLEOTIDE SEQUENCE</scope>
    <source>
        <strain evidence="2">NBRC 103684</strain>
    </source>
</reference>
<dbReference type="Pfam" id="PF06150">
    <property type="entry name" value="ChaB"/>
    <property type="match status" value="1"/>
</dbReference>
<dbReference type="RefSeq" id="WP_285584281.1">
    <property type="nucleotide sequence ID" value="NZ_BSTK01000026.1"/>
</dbReference>